<dbReference type="Proteomes" id="UP000697995">
    <property type="component" value="Unassembled WGS sequence"/>
</dbReference>
<dbReference type="InterPro" id="IPR032466">
    <property type="entry name" value="Metal_Hydrolase"/>
</dbReference>
<evidence type="ECO:0000256" key="3">
    <source>
        <dbReference type="PROSITE-ProRule" id="PRU00679"/>
    </source>
</evidence>
<dbReference type="Gene3D" id="3.20.20.140">
    <property type="entry name" value="Metal-dependent hydrolases"/>
    <property type="match status" value="1"/>
</dbReference>
<evidence type="ECO:0000313" key="4">
    <source>
        <dbReference type="EMBL" id="MBK1660906.1"/>
    </source>
</evidence>
<organism evidence="4 5">
    <name type="scientific">Paracraurococcus ruber</name>
    <dbReference type="NCBI Taxonomy" id="77675"/>
    <lineage>
        <taxon>Bacteria</taxon>
        <taxon>Pseudomonadati</taxon>
        <taxon>Pseudomonadota</taxon>
        <taxon>Alphaproteobacteria</taxon>
        <taxon>Acetobacterales</taxon>
        <taxon>Roseomonadaceae</taxon>
        <taxon>Paracraurococcus</taxon>
    </lineage>
</organism>
<keyword evidence="5" id="KW-1185">Reference proteome</keyword>
<protein>
    <submittedName>
        <fullName evidence="4">Aryldialkylphosphatase</fullName>
    </submittedName>
</protein>
<name>A0ABS1D385_9PROT</name>
<reference evidence="4 5" key="1">
    <citation type="journal article" date="2020" name="Microorganisms">
        <title>Osmotic Adaptation and Compatible Solute Biosynthesis of Phototrophic Bacteria as Revealed from Genome Analyses.</title>
        <authorList>
            <person name="Imhoff J.F."/>
            <person name="Rahn T."/>
            <person name="Kunzel S."/>
            <person name="Keller A."/>
            <person name="Neulinger S.C."/>
        </authorList>
    </citation>
    <scope>NUCLEOTIDE SEQUENCE [LARGE SCALE GENOMIC DNA]</scope>
    <source>
        <strain evidence="4 5">DSM 15382</strain>
    </source>
</reference>
<dbReference type="PROSITE" id="PS51347">
    <property type="entry name" value="PHOSPHOTRIESTERASE_2"/>
    <property type="match status" value="1"/>
</dbReference>
<evidence type="ECO:0000256" key="1">
    <source>
        <dbReference type="ARBA" id="ARBA00022723"/>
    </source>
</evidence>
<dbReference type="Pfam" id="PF02126">
    <property type="entry name" value="PTE"/>
    <property type="match status" value="1"/>
</dbReference>
<gene>
    <name evidence="4" type="ORF">CKO45_22055</name>
</gene>
<evidence type="ECO:0000313" key="5">
    <source>
        <dbReference type="Proteomes" id="UP000697995"/>
    </source>
</evidence>
<dbReference type="RefSeq" id="WP_133221027.1">
    <property type="nucleotide sequence ID" value="NZ_NRSG01000226.1"/>
</dbReference>
<keyword evidence="2" id="KW-0378">Hydrolase</keyword>
<keyword evidence="1" id="KW-0479">Metal-binding</keyword>
<proteinExistence type="inferred from homology"/>
<dbReference type="InterPro" id="IPR017947">
    <property type="entry name" value="AryldialkylPase_Zn-BS"/>
</dbReference>
<comment type="caution">
    <text evidence="3">Lacks conserved residue(s) required for the propagation of feature annotation.</text>
</comment>
<accession>A0ABS1D385</accession>
<dbReference type="PROSITE" id="PS01322">
    <property type="entry name" value="PHOSPHOTRIESTERASE_1"/>
    <property type="match status" value="1"/>
</dbReference>
<evidence type="ECO:0000256" key="2">
    <source>
        <dbReference type="ARBA" id="ARBA00022801"/>
    </source>
</evidence>
<comment type="caution">
    <text evidence="4">The sequence shown here is derived from an EMBL/GenBank/DDBJ whole genome shotgun (WGS) entry which is preliminary data.</text>
</comment>
<dbReference type="EMBL" id="NRSG01000226">
    <property type="protein sequence ID" value="MBK1660906.1"/>
    <property type="molecule type" value="Genomic_DNA"/>
</dbReference>
<comment type="similarity">
    <text evidence="3">Belongs to the metallo-dependent hydrolases superfamily. Phosphotriesterase family.</text>
</comment>
<dbReference type="PANTHER" id="PTHR10819">
    <property type="entry name" value="PHOSPHOTRIESTERASE-RELATED"/>
    <property type="match status" value="1"/>
</dbReference>
<dbReference type="SUPFAM" id="SSF51556">
    <property type="entry name" value="Metallo-dependent hydrolases"/>
    <property type="match status" value="1"/>
</dbReference>
<dbReference type="InterPro" id="IPR001559">
    <property type="entry name" value="Phosphotriesterase"/>
</dbReference>
<dbReference type="PANTHER" id="PTHR10819:SF3">
    <property type="entry name" value="PHOSPHOTRIESTERASE-RELATED PROTEIN"/>
    <property type="match status" value="1"/>
</dbReference>
<sequence length="349" mass="38221">MARLTRDALRGRAQTVLGVIDPAVLGPTLMHEHLIWDIRTPEMRADPDQGPDITLCNCFAINYGRKKKAPGNLRFRCEPTAVAELAAMRAAGGTTMVELTCGGLDPDPAALARLAEAAGLHIVMGCGHYVHEYQDPANADRSADDFAREMTDQVQLGAWGTDIRAGIIGEIGCQAPWTAQEKRVMAGALLAMAETGTAVNVHPGRHPDQPQEIADFVHAHGADPSRVIISHVDRTIFDEARLLRLADAGVVIEFDLFGQEASYYALSDIDMPNDAVRLRLIRALIARGHLERVVISHDICYRTRLTRWGGHGYGHIFENVVPMMRARGFAEAEIDAILVGNPRRLLTFV</sequence>